<feature type="region of interest" description="Disordered" evidence="1">
    <location>
        <begin position="195"/>
        <end position="260"/>
    </location>
</feature>
<sequence>MASVFKGRSLRRKTSRGILTHDPESVLNGVPMTALYFSAAWCGPCKRFTPLLKELYEKQDAGIGKMMEVVFVSLDKSESAMMEYYMNDHGRWLYVPYEYGDFIISLQDKYRIAGIPCLTVIGKQGNTISIEAGRKLSNIGIDGFRNWLFSKVPLVVELDTLIEEWKRDWLKDNSGYLGNDSVWQKKLYKCICPNGTEEDNEKNKQEVPNQELSIRNPEPKVESQSSPERGGLMPSTAGPLSGSLPAPQTENRAADSSLLRRNREINVPVILVNNNNNNKSRQHHHQQLKPELLLPDPEDPVLAFEAARMSTGSPVDPEEDFPEEEEVADAARRSTRF</sequence>
<feature type="domain" description="Thioredoxin" evidence="2">
    <location>
        <begin position="1"/>
        <end position="153"/>
    </location>
</feature>
<dbReference type="Pfam" id="PF13905">
    <property type="entry name" value="Thioredoxin_8"/>
    <property type="match status" value="1"/>
</dbReference>
<name>A0A7R9BMX8_9CRUS</name>
<dbReference type="OrthoDB" id="189920at2759"/>
<evidence type="ECO:0000259" key="2">
    <source>
        <dbReference type="PROSITE" id="PS51352"/>
    </source>
</evidence>
<evidence type="ECO:0000313" key="4">
    <source>
        <dbReference type="Proteomes" id="UP000678499"/>
    </source>
</evidence>
<evidence type="ECO:0000256" key="1">
    <source>
        <dbReference type="SAM" id="MobiDB-lite"/>
    </source>
</evidence>
<dbReference type="Proteomes" id="UP000678499">
    <property type="component" value="Unassembled WGS sequence"/>
</dbReference>
<dbReference type="PANTHER" id="PTHR46762:SF1">
    <property type="entry name" value="NUCLEOREDOXIN-LIKE PROTEIN 2"/>
    <property type="match status" value="1"/>
</dbReference>
<proteinExistence type="predicted"/>
<dbReference type="InterPro" id="IPR013766">
    <property type="entry name" value="Thioredoxin_domain"/>
</dbReference>
<dbReference type="PANTHER" id="PTHR46762">
    <property type="entry name" value="NUCLEOREDOXIN-LIKE PROTEIN 2"/>
    <property type="match status" value="1"/>
</dbReference>
<dbReference type="AlphaFoldDB" id="A0A7R9BMX8"/>
<dbReference type="EMBL" id="CAJPEX010001078">
    <property type="protein sequence ID" value="CAG0918138.1"/>
    <property type="molecule type" value="Genomic_DNA"/>
</dbReference>
<reference evidence="3" key="1">
    <citation type="submission" date="2020-11" db="EMBL/GenBank/DDBJ databases">
        <authorList>
            <person name="Tran Van P."/>
        </authorList>
    </citation>
    <scope>NUCLEOTIDE SEQUENCE</scope>
</reference>
<feature type="compositionally biased region" description="Acidic residues" evidence="1">
    <location>
        <begin position="316"/>
        <end position="328"/>
    </location>
</feature>
<gene>
    <name evidence="3" type="ORF">NMOB1V02_LOCUS5702</name>
</gene>
<protein>
    <recommendedName>
        <fullName evidence="2">Thioredoxin domain-containing protein</fullName>
    </recommendedName>
</protein>
<dbReference type="Gene3D" id="3.40.30.10">
    <property type="entry name" value="Glutaredoxin"/>
    <property type="match status" value="1"/>
</dbReference>
<keyword evidence="4" id="KW-1185">Reference proteome</keyword>
<dbReference type="InterPro" id="IPR012336">
    <property type="entry name" value="Thioredoxin-like_fold"/>
</dbReference>
<dbReference type="InterPro" id="IPR036249">
    <property type="entry name" value="Thioredoxin-like_sf"/>
</dbReference>
<dbReference type="EMBL" id="OA883115">
    <property type="protein sequence ID" value="CAD7277986.1"/>
    <property type="molecule type" value="Genomic_DNA"/>
</dbReference>
<dbReference type="PROSITE" id="PS51352">
    <property type="entry name" value="THIOREDOXIN_2"/>
    <property type="match status" value="1"/>
</dbReference>
<feature type="region of interest" description="Disordered" evidence="1">
    <location>
        <begin position="309"/>
        <end position="337"/>
    </location>
</feature>
<dbReference type="SUPFAM" id="SSF52833">
    <property type="entry name" value="Thioredoxin-like"/>
    <property type="match status" value="1"/>
</dbReference>
<organism evidence="3">
    <name type="scientific">Notodromas monacha</name>
    <dbReference type="NCBI Taxonomy" id="399045"/>
    <lineage>
        <taxon>Eukaryota</taxon>
        <taxon>Metazoa</taxon>
        <taxon>Ecdysozoa</taxon>
        <taxon>Arthropoda</taxon>
        <taxon>Crustacea</taxon>
        <taxon>Oligostraca</taxon>
        <taxon>Ostracoda</taxon>
        <taxon>Podocopa</taxon>
        <taxon>Podocopida</taxon>
        <taxon>Cypridocopina</taxon>
        <taxon>Cypridoidea</taxon>
        <taxon>Cyprididae</taxon>
        <taxon>Notodromas</taxon>
    </lineage>
</organism>
<evidence type="ECO:0000313" key="3">
    <source>
        <dbReference type="EMBL" id="CAD7277986.1"/>
    </source>
</evidence>
<accession>A0A7R9BMX8</accession>
<dbReference type="GO" id="GO:0007600">
    <property type="term" value="P:sensory perception"/>
    <property type="evidence" value="ECO:0007669"/>
    <property type="project" value="InterPro"/>
</dbReference>
<dbReference type="InterPro" id="IPR029519">
    <property type="entry name" value="RdCVF2"/>
</dbReference>
<dbReference type="GO" id="GO:0045494">
    <property type="term" value="P:photoreceptor cell maintenance"/>
    <property type="evidence" value="ECO:0007669"/>
    <property type="project" value="InterPro"/>
</dbReference>